<dbReference type="EMBL" id="CP002820">
    <property type="protein sequence ID" value="AEG70662.1"/>
    <property type="molecule type" value="Genomic_DNA"/>
</dbReference>
<keyword evidence="4" id="KW-0614">Plasmid</keyword>
<protein>
    <submittedName>
        <fullName evidence="4">YcII-related protein</fullName>
    </submittedName>
</protein>
<sequence>MDHQPDRPLQRRVADRHPAQGRTRFCGRQEVRKRRHAHPGQRGPVDRRQVAAAQDHAARAGVGGQPALLGHVPLGVVVAYEFPFRLRARQQLGRRIEAVAELAQRPCRQCRRGGARQPHGQVGLVRHQVGVAPLAQQDQVDAGPLAPQCRQVGRDDVAGEGRRRGNAHRAAQAAGPRRCAGKAGGFLLHAARPLGQRIAFGGQAPAAWQAVEQTHAERLLQRIGAAGHGGVFHAQPARRGRQAAFPRQREKVADVIPLQGRGRFGARGTRPRRASGPNRAFLHRSWSIFMNLRVILNGISWQYNVGNPLPPYRKSKSVPISARTFVACTGRFRPHEPRRHLPSAPWPSRTLRWKGSLSTCIAGPGCTLCRRFQPGCAGRKRQVRRRAASPIRLPRQARPRVRCRGARDPMFNPPPPETAMLYLILLTYRAPLDVLDRVLPAHRAYLQAHYASGHFLMSGPFFPREGGGILARGASREAIEAIVARDPFVVEQLVEARVIAWAPNLRLDEVPQAWLPEAAVSTRAA</sequence>
<evidence type="ECO:0000313" key="5">
    <source>
        <dbReference type="Proteomes" id="UP000007953"/>
    </source>
</evidence>
<dbReference type="Proteomes" id="UP000007953">
    <property type="component" value="Plasmid megaplasmid"/>
</dbReference>
<dbReference type="InterPro" id="IPR011008">
    <property type="entry name" value="Dimeric_a/b-barrel"/>
</dbReference>
<evidence type="ECO:0000256" key="2">
    <source>
        <dbReference type="SAM" id="MobiDB-lite"/>
    </source>
</evidence>
<evidence type="ECO:0000313" key="4">
    <source>
        <dbReference type="EMBL" id="AEG70662.1"/>
    </source>
</evidence>
<geneLocation type="plasmid" evidence="5"/>
<dbReference type="HOGENOM" id="CLU_518625_0_0_4"/>
<evidence type="ECO:0000259" key="3">
    <source>
        <dbReference type="Pfam" id="PF03795"/>
    </source>
</evidence>
<proteinExistence type="inferred from homology"/>
<dbReference type="KEGG" id="rsn:RSPO_m00020"/>
<dbReference type="PANTHER" id="PTHR37828:SF1">
    <property type="entry name" value="YCII-RELATED DOMAIN-CONTAINING PROTEIN"/>
    <property type="match status" value="1"/>
</dbReference>
<dbReference type="PATRIC" id="fig|1031711.3.peg.3303"/>
<gene>
    <name evidence="4" type="ordered locus">RSPO_m00020</name>
</gene>
<dbReference type="PANTHER" id="PTHR37828">
    <property type="entry name" value="GSR2449 PROTEIN"/>
    <property type="match status" value="1"/>
</dbReference>
<dbReference type="Pfam" id="PF03795">
    <property type="entry name" value="YCII"/>
    <property type="match status" value="1"/>
</dbReference>
<reference evidence="4 5" key="1">
    <citation type="journal article" date="2011" name="J. Bacteriol.">
        <title>Complete genome sequence of the plant pathogen Ralstonia solanacearum strain Po82.</title>
        <authorList>
            <person name="Xu J."/>
            <person name="Zheng H.J."/>
            <person name="Liu L."/>
            <person name="Pan Z.C."/>
            <person name="Prior P."/>
            <person name="Tang B."/>
            <person name="Xu J.S."/>
            <person name="Zhang H."/>
            <person name="Tian Q."/>
            <person name="Zhang L.Q."/>
            <person name="Feng J."/>
        </authorList>
    </citation>
    <scope>NUCLEOTIDE SEQUENCE [LARGE SCALE GENOMIC DNA]</scope>
    <source>
        <strain evidence="5">Po82</strain>
    </source>
</reference>
<evidence type="ECO:0000256" key="1">
    <source>
        <dbReference type="ARBA" id="ARBA00007689"/>
    </source>
</evidence>
<feature type="region of interest" description="Disordered" evidence="2">
    <location>
        <begin position="1"/>
        <end position="21"/>
    </location>
</feature>
<name>F6G7Y5_RALS8</name>
<dbReference type="SUPFAM" id="SSF54909">
    <property type="entry name" value="Dimeric alpha+beta barrel"/>
    <property type="match status" value="1"/>
</dbReference>
<comment type="similarity">
    <text evidence="1">Belongs to the YciI family.</text>
</comment>
<feature type="domain" description="YCII-related" evidence="3">
    <location>
        <begin position="420"/>
        <end position="499"/>
    </location>
</feature>
<organism evidence="4 5">
    <name type="scientific">Ralstonia solanacearum (strain Po82)</name>
    <dbReference type="NCBI Taxonomy" id="1031711"/>
    <lineage>
        <taxon>Bacteria</taxon>
        <taxon>Pseudomonadati</taxon>
        <taxon>Pseudomonadota</taxon>
        <taxon>Betaproteobacteria</taxon>
        <taxon>Burkholderiales</taxon>
        <taxon>Burkholderiaceae</taxon>
        <taxon>Ralstonia</taxon>
        <taxon>Ralstonia solanacearum species complex</taxon>
    </lineage>
</organism>
<dbReference type="AlphaFoldDB" id="F6G7Y5"/>
<feature type="region of interest" description="Disordered" evidence="2">
    <location>
        <begin position="157"/>
        <end position="176"/>
    </location>
</feature>
<dbReference type="InterPro" id="IPR005545">
    <property type="entry name" value="YCII"/>
</dbReference>
<accession>F6G7Y5</accession>
<dbReference type="Gene3D" id="3.30.70.1060">
    <property type="entry name" value="Dimeric alpha+beta barrel"/>
    <property type="match status" value="1"/>
</dbReference>
<feature type="compositionally biased region" description="Basic and acidic residues" evidence="2">
    <location>
        <begin position="1"/>
        <end position="18"/>
    </location>
</feature>